<keyword evidence="2" id="KW-1185">Reference proteome</keyword>
<dbReference type="AlphaFoldDB" id="A0A2P2BT95"/>
<gene>
    <name evidence="1" type="ORF">FRIFI_2053</name>
</gene>
<dbReference type="EMBL" id="LN650648">
    <property type="protein sequence ID" value="CEI73581.1"/>
    <property type="molecule type" value="Genomic_DNA"/>
</dbReference>
<organism evidence="1 2">
    <name type="scientific">Romboutsia hominis</name>
    <dbReference type="NCBI Taxonomy" id="1507512"/>
    <lineage>
        <taxon>Bacteria</taxon>
        <taxon>Bacillati</taxon>
        <taxon>Bacillota</taxon>
        <taxon>Clostridia</taxon>
        <taxon>Peptostreptococcales</taxon>
        <taxon>Peptostreptococcaceae</taxon>
        <taxon>Romboutsia</taxon>
    </lineage>
</organism>
<accession>A0A2P2BT95</accession>
<sequence>MNIVNLLGITYKEDIISNLIVGLINESKVFRNSFIKNILNIENPSDFKVKAYTRIATSAGIPDIIVTLENEKDSRLLIVENKLKADEGFNQTLRYSDEKCIEDLVDNKLLELKNKDLTTEFIFLTLIPEQIPTGDKFKNITYKDLIENVDVDIEDEVLKRVYCDFVSILKDFYKDLDINEYDKLIDSCFNEEDKTRAFIKFKNIVKNINGKSGLSVREIGKAGGNGRLSYYAKISKDSWIGKEEARFINNTYKITKDCYDIHLEASFDIFNKKMTLPLHYEPRPYIPRKRLIEKTNEEDYQKYITKRDYVKGLVHNEIHELGDSNIKPYNGSNTIASINIPIDENITIKEFIESIEKYMIIVENIVDKCLK</sequence>
<dbReference type="Proteomes" id="UP000245695">
    <property type="component" value="Chromosome 1"/>
</dbReference>
<dbReference type="RefSeq" id="WP_166505793.1">
    <property type="nucleotide sequence ID" value="NZ_LN650648.1"/>
</dbReference>
<evidence type="ECO:0008006" key="3">
    <source>
        <dbReference type="Google" id="ProtNLM"/>
    </source>
</evidence>
<dbReference type="KEGG" id="rhom:FRIFI_2053"/>
<name>A0A2P2BT95_9FIRM</name>
<reference evidence="1 2" key="1">
    <citation type="submission" date="2014-09" db="EMBL/GenBank/DDBJ databases">
        <authorList>
            <person name="Hornung B.V."/>
        </authorList>
    </citation>
    <scope>NUCLEOTIDE SEQUENCE [LARGE SCALE GENOMIC DNA]</scope>
    <source>
        <strain evidence="1 2">FRIFI</strain>
    </source>
</reference>
<evidence type="ECO:0000313" key="1">
    <source>
        <dbReference type="EMBL" id="CEI73581.1"/>
    </source>
</evidence>
<protein>
    <recommendedName>
        <fullName evidence="3">PD-(D/E)XK nuclease superfamily</fullName>
    </recommendedName>
</protein>
<proteinExistence type="predicted"/>
<evidence type="ECO:0000313" key="2">
    <source>
        <dbReference type="Proteomes" id="UP000245695"/>
    </source>
</evidence>